<keyword evidence="2" id="KW-1185">Reference proteome</keyword>
<dbReference type="RefSeq" id="WP_330513334.1">
    <property type="nucleotide sequence ID" value="NZ_JAZEIH010000026.1"/>
</dbReference>
<comment type="caution">
    <text evidence="1">The sequence shown here is derived from an EMBL/GenBank/DDBJ whole genome shotgun (WGS) entry which is preliminary data.</text>
</comment>
<dbReference type="EMBL" id="JAZEIP010000023">
    <property type="protein sequence ID" value="MEE4041390.1"/>
    <property type="molecule type" value="Genomic_DNA"/>
</dbReference>
<proteinExistence type="predicted"/>
<organism evidence="1 2">
    <name type="scientific">Pseudomonas viridiflava</name>
    <name type="common">Phytomonas viridiflava</name>
    <dbReference type="NCBI Taxonomy" id="33069"/>
    <lineage>
        <taxon>Bacteria</taxon>
        <taxon>Pseudomonadati</taxon>
        <taxon>Pseudomonadota</taxon>
        <taxon>Gammaproteobacteria</taxon>
        <taxon>Pseudomonadales</taxon>
        <taxon>Pseudomonadaceae</taxon>
        <taxon>Pseudomonas</taxon>
    </lineage>
</organism>
<gene>
    <name evidence="1" type="ORF">V2I87_14945</name>
</gene>
<reference evidence="1 2" key="1">
    <citation type="submission" date="2024-01" db="EMBL/GenBank/DDBJ databases">
        <title>Characterization of Pseudomonas viridiflava in Georgia, USA.</title>
        <authorList>
            <person name="Zhao M."/>
            <person name="Dutta B."/>
        </authorList>
    </citation>
    <scope>NUCLEOTIDE SEQUENCE [LARGE SCALE GENOMIC DNA]</scope>
    <source>
        <strain evidence="1 2">21GA0539</strain>
    </source>
</reference>
<dbReference type="Proteomes" id="UP001343600">
    <property type="component" value="Unassembled WGS sequence"/>
</dbReference>
<evidence type="ECO:0000313" key="1">
    <source>
        <dbReference type="EMBL" id="MEE4041390.1"/>
    </source>
</evidence>
<sequence>MAKFLWCTMIKEKELSEEFEDVREISKNIFFLQDIMKKYTYNYWLSSAVNQDLLVVSEKIIDDAFALQVIDSAPRQLFKDKPTIYQLSHSSMNFTHVIAVPSSYHGYFNGRDGIDRTNLFLCVPIFRCEFSGDESVNEFKAMRLNSVPTLDWGRDAHPKLRVYFDNPKTGGGTVEEGVLFKLPVLLDEVVRLENVADGFIEITNWRADILEVLSGSKDQYVLIYDRVDEKLVSKDAALLQVEAFSL</sequence>
<accession>A0ABU7N8W6</accession>
<name>A0ABU7N8W6_PSEVI</name>
<evidence type="ECO:0000313" key="2">
    <source>
        <dbReference type="Proteomes" id="UP001343600"/>
    </source>
</evidence>
<protein>
    <submittedName>
        <fullName evidence="1">Uncharacterized protein</fullName>
    </submittedName>
</protein>